<evidence type="ECO:0000259" key="1">
    <source>
        <dbReference type="Pfam" id="PF20068"/>
    </source>
</evidence>
<dbReference type="AlphaFoldDB" id="A0A1G8E9Q4"/>
<dbReference type="EMBL" id="FNDU01000002">
    <property type="protein sequence ID" value="SDH66591.1"/>
    <property type="molecule type" value="Genomic_DNA"/>
</dbReference>
<gene>
    <name evidence="2" type="ORF">SAMN05216352_102128</name>
</gene>
<dbReference type="RefSeq" id="WP_091581098.1">
    <property type="nucleotide sequence ID" value="NZ_FNDU01000002.1"/>
</dbReference>
<organism evidence="2 3">
    <name type="scientific">Alteribacillus bidgolensis</name>
    <dbReference type="NCBI Taxonomy" id="930129"/>
    <lineage>
        <taxon>Bacteria</taxon>
        <taxon>Bacillati</taxon>
        <taxon>Bacillota</taxon>
        <taxon>Bacilli</taxon>
        <taxon>Bacillales</taxon>
        <taxon>Bacillaceae</taxon>
        <taxon>Alteribacillus</taxon>
    </lineage>
</organism>
<dbReference type="NCBIfam" id="TIGR04354">
    <property type="entry name" value="amphi-Trp"/>
    <property type="match status" value="1"/>
</dbReference>
<evidence type="ECO:0000313" key="3">
    <source>
        <dbReference type="Proteomes" id="UP000199017"/>
    </source>
</evidence>
<proteinExistence type="predicted"/>
<evidence type="ECO:0000313" key="2">
    <source>
        <dbReference type="EMBL" id="SDH66591.1"/>
    </source>
</evidence>
<name>A0A1G8E9Q4_9BACI</name>
<feature type="domain" description="Amphi-Trp" evidence="1">
    <location>
        <begin position="9"/>
        <end position="79"/>
    </location>
</feature>
<dbReference type="OrthoDB" id="9960822at2"/>
<dbReference type="InterPro" id="IPR027598">
    <property type="entry name" value="Amphi-Trp_dom"/>
</dbReference>
<reference evidence="2 3" key="1">
    <citation type="submission" date="2016-10" db="EMBL/GenBank/DDBJ databases">
        <authorList>
            <person name="de Groot N.N."/>
        </authorList>
    </citation>
    <scope>NUCLEOTIDE SEQUENCE [LARGE SCALE GENOMIC DNA]</scope>
    <source>
        <strain evidence="3">P4B,CCM 7963,CECT 7998,DSM 25260,IBRC-M 10614,KCTC 13821</strain>
    </source>
</reference>
<dbReference type="Proteomes" id="UP000199017">
    <property type="component" value="Unassembled WGS sequence"/>
</dbReference>
<keyword evidence="3" id="KW-1185">Reference proteome</keyword>
<dbReference type="STRING" id="930129.SAMN05216352_102128"/>
<protein>
    <submittedName>
        <fullName evidence="2">Amphi-Trp domain-containing protein</fullName>
    </submittedName>
</protein>
<dbReference type="Pfam" id="PF20068">
    <property type="entry name" value="Amphi-Trp"/>
    <property type="match status" value="1"/>
</dbReference>
<sequence>MFGQDRLGEDKRFEKEEKTSLEEVAVKIEEIASALRTQGKFTEKNENEQITISPSREVNMLFDYVKKGKHHKTGFYLEWHD</sequence>
<accession>A0A1G8E9Q4</accession>